<dbReference type="Pfam" id="PF01243">
    <property type="entry name" value="PNPOx_N"/>
    <property type="match status" value="1"/>
</dbReference>
<keyword evidence="1" id="KW-0560">Oxidoreductase</keyword>
<accession>A0A1I6NQX3</accession>
<evidence type="ECO:0000313" key="5">
    <source>
        <dbReference type="Proteomes" id="UP000198788"/>
    </source>
</evidence>
<protein>
    <submittedName>
        <fullName evidence="4">Nitroimidazol reductase NimA, pyridoxamine 5'-phosphate oxidase superfamily</fullName>
    </submittedName>
</protein>
<evidence type="ECO:0000259" key="3">
    <source>
        <dbReference type="Pfam" id="PF01243"/>
    </source>
</evidence>
<dbReference type="InterPro" id="IPR012349">
    <property type="entry name" value="Split_barrel_FMN-bd"/>
</dbReference>
<dbReference type="Proteomes" id="UP000198788">
    <property type="component" value="Unassembled WGS sequence"/>
</dbReference>
<evidence type="ECO:0000313" key="4">
    <source>
        <dbReference type="EMBL" id="SFS30295.1"/>
    </source>
</evidence>
<reference evidence="5" key="1">
    <citation type="submission" date="2016-10" db="EMBL/GenBank/DDBJ databases">
        <authorList>
            <person name="Varghese N."/>
            <person name="Submissions S."/>
        </authorList>
    </citation>
    <scope>NUCLEOTIDE SEQUENCE [LARGE SCALE GENOMIC DNA]</scope>
    <source>
        <strain evidence="5">CGMCC 1.10683</strain>
    </source>
</reference>
<dbReference type="GO" id="GO:0070967">
    <property type="term" value="F:coenzyme F420 binding"/>
    <property type="evidence" value="ECO:0007669"/>
    <property type="project" value="TreeGrafter"/>
</dbReference>
<evidence type="ECO:0000256" key="1">
    <source>
        <dbReference type="ARBA" id="ARBA00023002"/>
    </source>
</evidence>
<dbReference type="EMBL" id="FOZV01000001">
    <property type="protein sequence ID" value="SFS30295.1"/>
    <property type="molecule type" value="Genomic_DNA"/>
</dbReference>
<keyword evidence="5" id="KW-1185">Reference proteome</keyword>
<gene>
    <name evidence="4" type="ORF">SAMN05192570_0367</name>
</gene>
<dbReference type="Gene3D" id="2.30.110.10">
    <property type="entry name" value="Electron Transport, Fmn-binding Protein, Chain A"/>
    <property type="match status" value="1"/>
</dbReference>
<proteinExistence type="predicted"/>
<dbReference type="SUPFAM" id="SSF50475">
    <property type="entry name" value="FMN-binding split barrel"/>
    <property type="match status" value="1"/>
</dbReference>
<dbReference type="PANTHER" id="PTHR35176:SF6">
    <property type="entry name" value="HEME OXYGENASE HI_0854-RELATED"/>
    <property type="match status" value="1"/>
</dbReference>
<dbReference type="InterPro" id="IPR052019">
    <property type="entry name" value="F420H2_bilvrd_red/Heme_oxyg"/>
</dbReference>
<dbReference type="GO" id="GO:0016627">
    <property type="term" value="F:oxidoreductase activity, acting on the CH-CH group of donors"/>
    <property type="evidence" value="ECO:0007669"/>
    <property type="project" value="TreeGrafter"/>
</dbReference>
<dbReference type="PANTHER" id="PTHR35176">
    <property type="entry name" value="HEME OXYGENASE HI_0854-RELATED"/>
    <property type="match status" value="1"/>
</dbReference>
<organism evidence="4 5">
    <name type="scientific">Brevundimonas viscosa</name>
    <dbReference type="NCBI Taxonomy" id="871741"/>
    <lineage>
        <taxon>Bacteria</taxon>
        <taxon>Pseudomonadati</taxon>
        <taxon>Pseudomonadota</taxon>
        <taxon>Alphaproteobacteria</taxon>
        <taxon>Caulobacterales</taxon>
        <taxon>Caulobacteraceae</taxon>
        <taxon>Brevundimonas</taxon>
    </lineage>
</organism>
<sequence>MTEANETPPIHGGAVAAVAELLGSARLMALGVNRPDGWPQVTTVGYVNDGLMLYFVIARDSQKYANLQADPRVSAAIRAEGAQADTVGVSIAGRAVEVTDPAEVERLNRMVFERYPEAGAFCPGGASVAVMRLAPEIIAPVAVIDGRSRAQTYSIGAGGAPDPDPGAGRGVSALF</sequence>
<evidence type="ECO:0000256" key="2">
    <source>
        <dbReference type="SAM" id="MobiDB-lite"/>
    </source>
</evidence>
<dbReference type="STRING" id="871741.SAMN05192570_0367"/>
<dbReference type="InterPro" id="IPR011576">
    <property type="entry name" value="Pyridox_Oxase_N"/>
</dbReference>
<feature type="region of interest" description="Disordered" evidence="2">
    <location>
        <begin position="154"/>
        <end position="175"/>
    </location>
</feature>
<feature type="domain" description="Pyridoxamine 5'-phosphate oxidase N-terminal" evidence="3">
    <location>
        <begin position="16"/>
        <end position="136"/>
    </location>
</feature>
<dbReference type="RefSeq" id="WP_245777097.1">
    <property type="nucleotide sequence ID" value="NZ_FOZV01000001.1"/>
</dbReference>
<dbReference type="GO" id="GO:0005829">
    <property type="term" value="C:cytosol"/>
    <property type="evidence" value="ECO:0007669"/>
    <property type="project" value="TreeGrafter"/>
</dbReference>
<name>A0A1I6NQX3_9CAUL</name>
<dbReference type="AlphaFoldDB" id="A0A1I6NQX3"/>